<dbReference type="Proteomes" id="UP000246996">
    <property type="component" value="Chromosome"/>
</dbReference>
<protein>
    <submittedName>
        <fullName evidence="1">Uncharacterized protein</fullName>
    </submittedName>
</protein>
<dbReference type="AlphaFoldDB" id="A0A2Z3N7L8"/>
<dbReference type="EMBL" id="CP027303">
    <property type="protein sequence ID" value="AWO74868.1"/>
    <property type="molecule type" value="Genomic_DNA"/>
</dbReference>
<gene>
    <name evidence="1" type="ORF">C1N76_10345</name>
</gene>
<evidence type="ECO:0000313" key="2">
    <source>
        <dbReference type="Proteomes" id="UP000246996"/>
    </source>
</evidence>
<reference evidence="2" key="1">
    <citation type="submission" date="2018-02" db="EMBL/GenBank/DDBJ databases">
        <title>The complete genome of bacterial strain SGAirxxxx.</title>
        <authorList>
            <person name="Schuster S.C."/>
        </authorList>
    </citation>
    <scope>NUCLEOTIDE SEQUENCE [LARGE SCALE GENOMIC DNA]</scope>
    <source>
        <strain evidence="2">SGAir0734</strain>
    </source>
</reference>
<name>A0A2Z3N7L8_GEOTH</name>
<sequence>MSVEDKLLTIPYGEEGGLSLKRILRYVLLCTMLAGCDHQEMNLQAHHLDAKRQGFDQEEIENLIREPENANKVNRQLKNKEAAAFFRLGMTKEEIRHLDREEMDFFRARSAANQWHELDEQTVKEIFKKQADHPMIRCHIEKQKLCTASTIYTDQKKNIMELTISVSLLSREEHRYAVVLSYEWLIDPKEKETDFYGILTTENAVVDYHQLYSSYKTYRDASHVSIQHSRKPYQSSVVGYMIKNSLHKENNRHFGYVYSEIVPSDHAQTYMDVEGFYVHANRTWREKDLFSFQDVYNWNEKADAVMFKSPVIRISIRP</sequence>
<organism evidence="1 2">
    <name type="scientific">Geobacillus thermoleovorans</name>
    <name type="common">Bacillus thermoleovorans</name>
    <dbReference type="NCBI Taxonomy" id="33941"/>
    <lineage>
        <taxon>Bacteria</taxon>
        <taxon>Bacillati</taxon>
        <taxon>Bacillota</taxon>
        <taxon>Bacilli</taxon>
        <taxon>Bacillales</taxon>
        <taxon>Anoxybacillaceae</taxon>
        <taxon>Geobacillus</taxon>
        <taxon>Geobacillus thermoleovorans group</taxon>
    </lineage>
</organism>
<evidence type="ECO:0000313" key="1">
    <source>
        <dbReference type="EMBL" id="AWO74868.1"/>
    </source>
</evidence>
<proteinExistence type="predicted"/>
<accession>A0A2Z3N7L8</accession>